<dbReference type="PANTHER" id="PTHR31694:SF26">
    <property type="entry name" value="OS05G0151100 PROTEIN"/>
    <property type="match status" value="1"/>
</dbReference>
<protein>
    <submittedName>
        <fullName evidence="2">Uncharacterized protein</fullName>
    </submittedName>
</protein>
<reference evidence="2 3" key="1">
    <citation type="journal article" date="2015" name="BMC Genomics">
        <title>Gene expression during zombie ant biting behavior reflects the complexity underlying fungal parasitic behavioral manipulation.</title>
        <authorList>
            <person name="de Bekker C."/>
            <person name="Ohm R.A."/>
            <person name="Loreto R.G."/>
            <person name="Sebastian A."/>
            <person name="Albert I."/>
            <person name="Merrow M."/>
            <person name="Brachmann A."/>
            <person name="Hughes D.P."/>
        </authorList>
    </citation>
    <scope>NUCLEOTIDE SEQUENCE [LARGE SCALE GENOMIC DNA]</scope>
    <source>
        <strain evidence="2 3">SC16a</strain>
    </source>
</reference>
<proteinExistence type="predicted"/>
<dbReference type="Proteomes" id="UP000037136">
    <property type="component" value="Unassembled WGS sequence"/>
</dbReference>
<dbReference type="InterPro" id="IPR012347">
    <property type="entry name" value="Ferritin-like"/>
</dbReference>
<dbReference type="PANTHER" id="PTHR31694">
    <property type="entry name" value="DESICCATION-LIKE PROTEIN"/>
    <property type="match status" value="1"/>
</dbReference>
<evidence type="ECO:0000256" key="1">
    <source>
        <dbReference type="SAM" id="SignalP"/>
    </source>
</evidence>
<dbReference type="AlphaFoldDB" id="A0A2A9P6T0"/>
<dbReference type="CDD" id="cd00657">
    <property type="entry name" value="Ferritin_like"/>
    <property type="match status" value="1"/>
</dbReference>
<dbReference type="OrthoDB" id="1001765at2759"/>
<organism evidence="2 3">
    <name type="scientific">Ophiocordyceps unilateralis</name>
    <name type="common">Zombie-ant fungus</name>
    <name type="synonym">Torrubia unilateralis</name>
    <dbReference type="NCBI Taxonomy" id="268505"/>
    <lineage>
        <taxon>Eukaryota</taxon>
        <taxon>Fungi</taxon>
        <taxon>Dikarya</taxon>
        <taxon>Ascomycota</taxon>
        <taxon>Pezizomycotina</taxon>
        <taxon>Sordariomycetes</taxon>
        <taxon>Hypocreomycetidae</taxon>
        <taxon>Hypocreales</taxon>
        <taxon>Ophiocordycipitaceae</taxon>
        <taxon>Ophiocordyceps</taxon>
    </lineage>
</organism>
<feature type="chain" id="PRO_5013196776" evidence="1">
    <location>
        <begin position="20"/>
        <end position="326"/>
    </location>
</feature>
<reference evidence="2 3" key="2">
    <citation type="journal article" date="2017" name="Sci. Rep.">
        <title>Ant-infecting Ophiocordyceps genomes reveal a high diversity of potential behavioral manipulation genes and a possible major role for enterotoxins.</title>
        <authorList>
            <person name="de Bekker C."/>
            <person name="Ohm R.A."/>
            <person name="Evans H.C."/>
            <person name="Brachmann A."/>
            <person name="Hughes D.P."/>
        </authorList>
    </citation>
    <scope>NUCLEOTIDE SEQUENCE [LARGE SCALE GENOMIC DNA]</scope>
    <source>
        <strain evidence="2 3">SC16a</strain>
    </source>
</reference>
<name>A0A2A9P6T0_OPHUN</name>
<feature type="signal peptide" evidence="1">
    <location>
        <begin position="1"/>
        <end position="19"/>
    </location>
</feature>
<evidence type="ECO:0000313" key="2">
    <source>
        <dbReference type="EMBL" id="PFH56904.1"/>
    </source>
</evidence>
<dbReference type="InterPro" id="IPR052965">
    <property type="entry name" value="Pigment-catalase-like"/>
</dbReference>
<gene>
    <name evidence="2" type="ORF">XA68_15783</name>
</gene>
<sequence length="326" mass="34590">MVSIKAMVAAVVFSTTASALPAPARMSPRQAAESGAEGGQNMDTTIAEFARTLELAEGAFYKQVITQNEQNRLFSEEEVDQMQKIFNTEDAHATQLQQVLTAANGPIIKPCKYKFDTTDRNKILQTALVLEETGQAAYLGAAPLVQDKNTLALAGSILPVESQHATVLRGLLKMDPVPRPFSNALSPADVSTMVEPFIESCEDDTSNPLKLVPPNPQLQMQPAAEASGGANRAANGENGPKFLRFSIASGGSEAAGGASEKAVSQTGNVNDAKFCAFPDGTSARFVNYAEPEGCQQPDDLVQPAMVMLTREMDVSTVIAGPMPVPM</sequence>
<comment type="caution">
    <text evidence="2">The sequence shown here is derived from an EMBL/GenBank/DDBJ whole genome shotgun (WGS) entry which is preliminary data.</text>
</comment>
<dbReference type="Gene3D" id="1.20.1260.10">
    <property type="match status" value="1"/>
</dbReference>
<keyword evidence="1" id="KW-0732">Signal</keyword>
<dbReference type="Pfam" id="PF13668">
    <property type="entry name" value="Ferritin_2"/>
    <property type="match status" value="1"/>
</dbReference>
<dbReference type="EMBL" id="LAZP02000489">
    <property type="protein sequence ID" value="PFH56904.1"/>
    <property type="molecule type" value="Genomic_DNA"/>
</dbReference>
<keyword evidence="3" id="KW-1185">Reference proteome</keyword>
<accession>A0A2A9P6T0</accession>
<dbReference type="SUPFAM" id="SSF47240">
    <property type="entry name" value="Ferritin-like"/>
    <property type="match status" value="1"/>
</dbReference>
<dbReference type="InterPro" id="IPR009078">
    <property type="entry name" value="Ferritin-like_SF"/>
</dbReference>
<dbReference type="STRING" id="268505.A0A2A9P6T0"/>
<evidence type="ECO:0000313" key="3">
    <source>
        <dbReference type="Proteomes" id="UP000037136"/>
    </source>
</evidence>